<keyword evidence="2" id="KW-0489">Methyltransferase</keyword>
<protein>
    <submittedName>
        <fullName evidence="2">Putative Methyltransferase domain-containing protein</fullName>
    </submittedName>
</protein>
<dbReference type="Pfam" id="PF08241">
    <property type="entry name" value="Methyltransf_11"/>
    <property type="match status" value="1"/>
</dbReference>
<keyword evidence="2" id="KW-0808">Transferase</keyword>
<dbReference type="PANTHER" id="PTHR43464">
    <property type="entry name" value="METHYLTRANSFERASE"/>
    <property type="match status" value="1"/>
</dbReference>
<dbReference type="Proteomes" id="UP000503399">
    <property type="component" value="Chromosome"/>
</dbReference>
<feature type="domain" description="Methyltransferase type 11" evidence="1">
    <location>
        <begin position="59"/>
        <end position="156"/>
    </location>
</feature>
<accession>A0A6F8ZJJ9</accession>
<evidence type="ECO:0000259" key="1">
    <source>
        <dbReference type="Pfam" id="PF08241"/>
    </source>
</evidence>
<dbReference type="PANTHER" id="PTHR43464:SF90">
    <property type="entry name" value="METHYLTRANSFERASE TYPE 11"/>
    <property type="match status" value="1"/>
</dbReference>
<dbReference type="GO" id="GO:0008757">
    <property type="term" value="F:S-adenosylmethionine-dependent methyltransferase activity"/>
    <property type="evidence" value="ECO:0007669"/>
    <property type="project" value="InterPro"/>
</dbReference>
<evidence type="ECO:0000313" key="3">
    <source>
        <dbReference type="Proteomes" id="UP000503399"/>
    </source>
</evidence>
<dbReference type="SUPFAM" id="SSF53335">
    <property type="entry name" value="S-adenosyl-L-methionine-dependent methyltransferases"/>
    <property type="match status" value="1"/>
</dbReference>
<sequence length="287" mass="30045">MTGSAALAAIDRTLEEALTGSGALPPPPEAWLARQTLLTAGSRRRLLAGLAWQPGWAVLDAGCGPGVVALELAALKGVAVTGIDRDPAMVAWAAQLAAVSPVQPRPRFLTAGLETAPLAEGSFAAGLVRYLFQHLPDPAAAARSLFRLLRPGGQLLAIDVDDGLIVEDPPPPPAWERLRTAFARRQAARGGDRQIGRRLPGLLREAGFRIQGVGIEAGATYAPRLPQRADVAFERTRVEEALPELLAAGFLRPGDGAAGLAAFAAALGRWHFETAGQVVVLAERPPG</sequence>
<dbReference type="InterPro" id="IPR029063">
    <property type="entry name" value="SAM-dependent_MTases_sf"/>
</dbReference>
<dbReference type="AlphaFoldDB" id="A0A6F8ZJJ9"/>
<gene>
    <name evidence="2" type="ORF">R50_2418</name>
</gene>
<organism evidence="2 3">
    <name type="scientific">Candidatus Hydrogenisulfobacillus filiaventi</name>
    <dbReference type="NCBI Taxonomy" id="2707344"/>
    <lineage>
        <taxon>Bacteria</taxon>
        <taxon>Bacillati</taxon>
        <taxon>Bacillota</taxon>
        <taxon>Clostridia</taxon>
        <taxon>Eubacteriales</taxon>
        <taxon>Clostridiales Family XVII. Incertae Sedis</taxon>
        <taxon>Candidatus Hydrogenisulfobacillus</taxon>
    </lineage>
</organism>
<dbReference type="CDD" id="cd02440">
    <property type="entry name" value="AdoMet_MTases"/>
    <property type="match status" value="1"/>
</dbReference>
<reference evidence="2 3" key="1">
    <citation type="submission" date="2020-02" db="EMBL/GenBank/DDBJ databases">
        <authorList>
            <person name="Hogendoorn C."/>
        </authorList>
    </citation>
    <scope>NUCLEOTIDE SEQUENCE [LARGE SCALE GENOMIC DNA]</scope>
    <source>
        <strain evidence="2">R501</strain>
    </source>
</reference>
<dbReference type="EMBL" id="LR778114">
    <property type="protein sequence ID" value="CAB1129915.1"/>
    <property type="molecule type" value="Genomic_DNA"/>
</dbReference>
<name>A0A6F8ZJJ9_9FIRM</name>
<proteinExistence type="predicted"/>
<keyword evidence="3" id="KW-1185">Reference proteome</keyword>
<evidence type="ECO:0000313" key="2">
    <source>
        <dbReference type="EMBL" id="CAB1129915.1"/>
    </source>
</evidence>
<dbReference type="InterPro" id="IPR013216">
    <property type="entry name" value="Methyltransf_11"/>
</dbReference>
<dbReference type="Gene3D" id="3.40.50.150">
    <property type="entry name" value="Vaccinia Virus protein VP39"/>
    <property type="match status" value="1"/>
</dbReference>
<dbReference type="KEGG" id="hfv:R50_2418"/>
<dbReference type="GO" id="GO:0032259">
    <property type="term" value="P:methylation"/>
    <property type="evidence" value="ECO:0007669"/>
    <property type="project" value="UniProtKB-KW"/>
</dbReference>